<evidence type="ECO:0000313" key="2">
    <source>
        <dbReference type="Proteomes" id="UP000324233"/>
    </source>
</evidence>
<accession>A0A5B9WHF7</accession>
<reference evidence="1 2" key="1">
    <citation type="submission" date="2019-08" db="EMBL/GenBank/DDBJ databases">
        <title>Deep-cultivation of Planctomycetes and their phenomic and genomic characterization uncovers novel biology.</title>
        <authorList>
            <person name="Wiegand S."/>
            <person name="Jogler M."/>
            <person name="Boedeker C."/>
            <person name="Pinto D."/>
            <person name="Vollmers J."/>
            <person name="Rivas-Marin E."/>
            <person name="Kohn T."/>
            <person name="Peeters S.H."/>
            <person name="Heuer A."/>
            <person name="Rast P."/>
            <person name="Oberbeckmann S."/>
            <person name="Bunk B."/>
            <person name="Jeske O."/>
            <person name="Meyerdierks A."/>
            <person name="Storesund J.E."/>
            <person name="Kallscheuer N."/>
            <person name="Luecker S."/>
            <person name="Lage O.M."/>
            <person name="Pohl T."/>
            <person name="Merkel B.J."/>
            <person name="Hornburger P."/>
            <person name="Mueller R.-W."/>
            <person name="Bruemmer F."/>
            <person name="Labrenz M."/>
            <person name="Spormann A.M."/>
            <person name="Op den Camp H."/>
            <person name="Overmann J."/>
            <person name="Amann R."/>
            <person name="Jetten M.S.M."/>
            <person name="Mascher T."/>
            <person name="Medema M.H."/>
            <person name="Devos D.P."/>
            <person name="Kaster A.-K."/>
            <person name="Ovreas L."/>
            <person name="Rohde M."/>
            <person name="Galperin M.Y."/>
            <person name="Jogler C."/>
        </authorList>
    </citation>
    <scope>NUCLEOTIDE SEQUENCE [LARGE SCALE GENOMIC DNA]</scope>
    <source>
        <strain evidence="1 2">OJF2</strain>
        <plasmid evidence="2">pojf2_2</plasmid>
    </source>
</reference>
<sequence length="89" mass="9674">MKRLVGTVSSADMTARLYDDGTWEVDTPGCPRDRGAAVTFGYLFRAAGERGPAGRGRERQLRLAAEALDGFVVMAEPSDSDLRIAARRD</sequence>
<dbReference type="KEGG" id="agv:OJF2_79360"/>
<gene>
    <name evidence="1" type="ORF">OJF2_79360</name>
</gene>
<evidence type="ECO:0000313" key="1">
    <source>
        <dbReference type="EMBL" id="QEH39321.1"/>
    </source>
</evidence>
<organism evidence="1 2">
    <name type="scientific">Aquisphaera giovannonii</name>
    <dbReference type="NCBI Taxonomy" id="406548"/>
    <lineage>
        <taxon>Bacteria</taxon>
        <taxon>Pseudomonadati</taxon>
        <taxon>Planctomycetota</taxon>
        <taxon>Planctomycetia</taxon>
        <taxon>Isosphaerales</taxon>
        <taxon>Isosphaeraceae</taxon>
        <taxon>Aquisphaera</taxon>
    </lineage>
</organism>
<dbReference type="Proteomes" id="UP000324233">
    <property type="component" value="Plasmid pOJF2_2"/>
</dbReference>
<keyword evidence="2" id="KW-1185">Reference proteome</keyword>
<dbReference type="EMBL" id="CP042999">
    <property type="protein sequence ID" value="QEH39321.1"/>
    <property type="molecule type" value="Genomic_DNA"/>
</dbReference>
<dbReference type="RefSeq" id="WP_148599210.1">
    <property type="nucleotide sequence ID" value="NZ_CP042999.1"/>
</dbReference>
<protein>
    <submittedName>
        <fullName evidence="1">Uncharacterized protein</fullName>
    </submittedName>
</protein>
<keyword evidence="1" id="KW-0614">Plasmid</keyword>
<name>A0A5B9WHF7_9BACT</name>
<dbReference type="AlphaFoldDB" id="A0A5B9WHF7"/>
<geneLocation type="plasmid" evidence="2">
    <name>pojf2_2</name>
</geneLocation>
<proteinExistence type="predicted"/>